<protein>
    <recommendedName>
        <fullName evidence="6">DUF4398 domain-containing protein</fullName>
    </recommendedName>
</protein>
<dbReference type="eggNOG" id="ENOG5033U8A">
    <property type="taxonomic scope" value="Bacteria"/>
</dbReference>
<proteinExistence type="predicted"/>
<keyword evidence="5" id="KW-1185">Reference proteome</keyword>
<organism evidence="4 5">
    <name type="scientific">Epilithonimonas lactis</name>
    <dbReference type="NCBI Taxonomy" id="421072"/>
    <lineage>
        <taxon>Bacteria</taxon>
        <taxon>Pseudomonadati</taxon>
        <taxon>Bacteroidota</taxon>
        <taxon>Flavobacteriia</taxon>
        <taxon>Flavobacteriales</taxon>
        <taxon>Weeksellaceae</taxon>
        <taxon>Chryseobacterium group</taxon>
        <taxon>Epilithonimonas</taxon>
    </lineage>
</organism>
<keyword evidence="2" id="KW-0732">Signal</keyword>
<feature type="signal peptide" evidence="2">
    <location>
        <begin position="1"/>
        <end position="22"/>
    </location>
</feature>
<evidence type="ECO:0000313" key="5">
    <source>
        <dbReference type="Proteomes" id="UP000028623"/>
    </source>
</evidence>
<evidence type="ECO:0000256" key="2">
    <source>
        <dbReference type="SAM" id="SignalP"/>
    </source>
</evidence>
<dbReference type="EMBL" id="JPLY01000001">
    <property type="protein sequence ID" value="KFC23132.1"/>
    <property type="molecule type" value="Genomic_DNA"/>
</dbReference>
<reference evidence="4 5" key="1">
    <citation type="submission" date="2014-07" db="EMBL/GenBank/DDBJ databases">
        <title>Epilithonimonas lactis LMG 22401 Genome.</title>
        <authorList>
            <person name="Pipes S.E."/>
            <person name="Stropko S.J."/>
        </authorList>
    </citation>
    <scope>NUCLEOTIDE SEQUENCE [LARGE SCALE GENOMIC DNA]</scope>
    <source>
        <strain evidence="4 5">LMG 24401</strain>
    </source>
</reference>
<evidence type="ECO:0008006" key="6">
    <source>
        <dbReference type="Google" id="ProtNLM"/>
    </source>
</evidence>
<name>A0A085BKY7_9FLAO</name>
<dbReference type="STRING" id="421072.SAMN04488097_2903"/>
<evidence type="ECO:0000313" key="4">
    <source>
        <dbReference type="EMBL" id="KFC23132.1"/>
    </source>
</evidence>
<comment type="caution">
    <text evidence="4">The sequence shown here is derived from an EMBL/GenBank/DDBJ whole genome shotgun (WGS) entry which is preliminary data.</text>
</comment>
<feature type="region of interest" description="Disordered" evidence="1">
    <location>
        <begin position="173"/>
        <end position="199"/>
    </location>
</feature>
<accession>A0A085BKY7</accession>
<dbReference type="OrthoDB" id="1252621at2"/>
<dbReference type="RefSeq" id="WP_034972807.1">
    <property type="nucleotide sequence ID" value="NZ_FOFI01000003.1"/>
</dbReference>
<feature type="chain" id="PRO_5010608764" description="DUF4398 domain-containing protein" evidence="2">
    <location>
        <begin position="23"/>
        <end position="199"/>
    </location>
</feature>
<evidence type="ECO:0000256" key="1">
    <source>
        <dbReference type="SAM" id="MobiDB-lite"/>
    </source>
</evidence>
<dbReference type="EMBL" id="JPLY01000006">
    <property type="protein sequence ID" value="KFC18534.1"/>
    <property type="molecule type" value="Genomic_DNA"/>
</dbReference>
<dbReference type="Proteomes" id="UP000028623">
    <property type="component" value="Unassembled WGS sequence"/>
</dbReference>
<evidence type="ECO:0000313" key="3">
    <source>
        <dbReference type="EMBL" id="KFC18534.1"/>
    </source>
</evidence>
<sequence>MKKTLMSLALAGLLLTAASCKKNETSDVKIDFTQSYEDAALALATAQQNYQEAVASKDPARIEAAKIELQKAQDKYVESKKVYVAEGGTVKTEYENNLATSTQILGNSSTGIVSNAIKRTDSLITGKTNAEIDNAAKEIKDKVNTEKAKLVEDANKKVSDAKVEAEKVKADFKKSTEETKKTANEKIDKAQKDLNDLFK</sequence>
<dbReference type="AlphaFoldDB" id="A0A085BKY7"/>
<dbReference type="PROSITE" id="PS51257">
    <property type="entry name" value="PROKAR_LIPOPROTEIN"/>
    <property type="match status" value="1"/>
</dbReference>
<gene>
    <name evidence="4" type="ORF">IO89_00540</name>
    <name evidence="3" type="ORF">IO89_16900</name>
</gene>